<gene>
    <name evidence="2" type="ORF">E1295_47765</name>
</gene>
<evidence type="ECO:0008006" key="4">
    <source>
        <dbReference type="Google" id="ProtNLM"/>
    </source>
</evidence>
<evidence type="ECO:0000256" key="1">
    <source>
        <dbReference type="ARBA" id="ARBA00022729"/>
    </source>
</evidence>
<name>A0A4R5DX10_9ACTN</name>
<proteinExistence type="predicted"/>
<keyword evidence="3" id="KW-1185">Reference proteome</keyword>
<feature type="non-terminal residue" evidence="2">
    <location>
        <position position="1"/>
    </location>
</feature>
<dbReference type="InterPro" id="IPR013517">
    <property type="entry name" value="FG-GAP"/>
</dbReference>
<dbReference type="Proteomes" id="UP000295136">
    <property type="component" value="Unassembled WGS sequence"/>
</dbReference>
<protein>
    <recommendedName>
        <fullName evidence="4">VCBS repeat-containing protein</fullName>
    </recommendedName>
</protein>
<dbReference type="Gene3D" id="2.40.128.340">
    <property type="match status" value="3"/>
</dbReference>
<dbReference type="SUPFAM" id="SSF69318">
    <property type="entry name" value="Integrin alpha N-terminal domain"/>
    <property type="match status" value="2"/>
</dbReference>
<dbReference type="InterPro" id="IPR028994">
    <property type="entry name" value="Integrin_alpha_N"/>
</dbReference>
<evidence type="ECO:0000313" key="3">
    <source>
        <dbReference type="Proteomes" id="UP000295136"/>
    </source>
</evidence>
<sequence length="476" mass="49583">TIWNGKGGNNFTPPDVVGANWNTYSRPIGGDFNGDGKGDLAAVRDGTLHIWNGKGGNTFTPAEEVGPGWSHLASSLVSLGDVNKDGRTDIGAVDLDGVLHIWNGKGNNNFTSRDRVGAGWNSLSRPVGGDFNGDGIGDIAAVDRDGVLHIWNGKGNNKFTDADRVGAGWTRQFARTLMSLGDVNGDRHSDLAAVDGAGVLHLWNGRGNNKFAPGDPIGPGWAPHFPAEFGGDFNADGVGDIHATGTGTLHVWNGKGSNNFTPADSVGAGWADVSRPIAADFNRDGIGDLAAVRDGTLHIWNGKGDNKFTPAEAVGPGWEDLAATLASLGDVNRDGHADLAAVDAEGVLHVWNGQGNNNFHPPVRVGSGWNAFTRPVGGDFNGDGTGDIAAVSKADGYLHIWNGRGNTKFTPADSVGPNWADLAATLMAPGDLNADGHTDLAAINPEGILTLWNGKGDNKFGPAVTIGPNWNEHFPS</sequence>
<dbReference type="Pfam" id="PF13517">
    <property type="entry name" value="FG-GAP_3"/>
    <property type="match status" value="4"/>
</dbReference>
<organism evidence="2 3">
    <name type="scientific">Nonomuraea mesophila</name>
    <dbReference type="NCBI Taxonomy" id="2530382"/>
    <lineage>
        <taxon>Bacteria</taxon>
        <taxon>Bacillati</taxon>
        <taxon>Actinomycetota</taxon>
        <taxon>Actinomycetes</taxon>
        <taxon>Streptosporangiales</taxon>
        <taxon>Streptosporangiaceae</taxon>
        <taxon>Nonomuraea</taxon>
    </lineage>
</organism>
<evidence type="ECO:0000313" key="2">
    <source>
        <dbReference type="EMBL" id="TDE19386.1"/>
    </source>
</evidence>
<dbReference type="Gene3D" id="2.130.10.130">
    <property type="entry name" value="Integrin alpha, N-terminal"/>
    <property type="match status" value="1"/>
</dbReference>
<dbReference type="PANTHER" id="PTHR44103">
    <property type="entry name" value="PROPROTEIN CONVERTASE P"/>
    <property type="match status" value="1"/>
</dbReference>
<dbReference type="RefSeq" id="WP_166427796.1">
    <property type="nucleotide sequence ID" value="NZ_SMLD01000342.1"/>
</dbReference>
<accession>A0A4R5DX10</accession>
<keyword evidence="1" id="KW-0732">Signal</keyword>
<dbReference type="AlphaFoldDB" id="A0A4R5DX10"/>
<dbReference type="EMBL" id="SMLD01000342">
    <property type="protein sequence ID" value="TDE19386.1"/>
    <property type="molecule type" value="Genomic_DNA"/>
</dbReference>
<dbReference type="PANTHER" id="PTHR44103:SF1">
    <property type="entry name" value="PROPROTEIN CONVERTASE P"/>
    <property type="match status" value="1"/>
</dbReference>
<reference evidence="2 3" key="1">
    <citation type="submission" date="2019-03" db="EMBL/GenBank/DDBJ databases">
        <title>Draft genome sequences of novel Actinobacteria.</title>
        <authorList>
            <person name="Sahin N."/>
            <person name="Ay H."/>
            <person name="Saygin H."/>
        </authorList>
    </citation>
    <scope>NUCLEOTIDE SEQUENCE [LARGE SCALE GENOMIC DNA]</scope>
    <source>
        <strain evidence="2 3">6K102</strain>
    </source>
</reference>
<comment type="caution">
    <text evidence="2">The sequence shown here is derived from an EMBL/GenBank/DDBJ whole genome shotgun (WGS) entry which is preliminary data.</text>
</comment>